<dbReference type="GO" id="GO:0003677">
    <property type="term" value="F:DNA binding"/>
    <property type="evidence" value="ECO:0007669"/>
    <property type="project" value="UniProtKB-KW"/>
</dbReference>
<keyword evidence="5" id="KW-0805">Transcription regulation</keyword>
<evidence type="ECO:0000313" key="12">
    <source>
        <dbReference type="EMBL" id="KAL2540089.1"/>
    </source>
</evidence>
<dbReference type="PROSITE" id="PS50808">
    <property type="entry name" value="ZF_BED"/>
    <property type="match status" value="1"/>
</dbReference>
<dbReference type="InterPro" id="IPR052035">
    <property type="entry name" value="ZnF_BED_domain_contain"/>
</dbReference>
<dbReference type="GO" id="GO:0008270">
    <property type="term" value="F:zinc ion binding"/>
    <property type="evidence" value="ECO:0007669"/>
    <property type="project" value="UniProtKB-KW"/>
</dbReference>
<accession>A0ABD1VRT4</accession>
<keyword evidence="7" id="KW-0804">Transcription</keyword>
<dbReference type="PANTHER" id="PTHR46481:SF10">
    <property type="entry name" value="ZINC FINGER BED DOMAIN-CONTAINING PROTEIN 39"/>
    <property type="match status" value="1"/>
</dbReference>
<reference evidence="13" key="1">
    <citation type="submission" date="2024-07" db="EMBL/GenBank/DDBJ databases">
        <title>Two chromosome-level genome assemblies of Korean endemic species Abeliophyllum distichum and Forsythia ovata (Oleaceae).</title>
        <authorList>
            <person name="Jang H."/>
        </authorList>
    </citation>
    <scope>NUCLEOTIDE SEQUENCE [LARGE SCALE GENOMIC DNA]</scope>
</reference>
<keyword evidence="6" id="KW-0238">DNA-binding</keyword>
<dbReference type="EMBL" id="JBFOLK010000001">
    <property type="protein sequence ID" value="KAL2540089.1"/>
    <property type="molecule type" value="Genomic_DNA"/>
</dbReference>
<dbReference type="Proteomes" id="UP001604336">
    <property type="component" value="Unassembled WGS sequence"/>
</dbReference>
<dbReference type="InterPro" id="IPR008906">
    <property type="entry name" value="HATC_C_dom"/>
</dbReference>
<protein>
    <submittedName>
        <fullName evidence="12">Zinc finger BED domain-containing protein RICESLEEPER 2-like</fullName>
    </submittedName>
</protein>
<keyword evidence="8" id="KW-0539">Nucleus</keyword>
<evidence type="ECO:0000256" key="1">
    <source>
        <dbReference type="ARBA" id="ARBA00004123"/>
    </source>
</evidence>
<dbReference type="InterPro" id="IPR012337">
    <property type="entry name" value="RNaseH-like_sf"/>
</dbReference>
<proteinExistence type="predicted"/>
<evidence type="ECO:0000256" key="8">
    <source>
        <dbReference type="ARBA" id="ARBA00023242"/>
    </source>
</evidence>
<dbReference type="InterPro" id="IPR036236">
    <property type="entry name" value="Znf_C2H2_sf"/>
</dbReference>
<feature type="region of interest" description="Disordered" evidence="10">
    <location>
        <begin position="1"/>
        <end position="28"/>
    </location>
</feature>
<sequence>MFEESDNVAPSNDTNLSSDTRPSSTFGRRKSNRMASYVWDHFTLLGPRDDLNVRCKCNYCGIDYACETKKCGTSTLNNHLTNNCKKYPGRLQDKKQKILSFENQKEGGGSNLIAISRSKAECRVACAKMVILDELPFRFVEARGFRLFCTLACPQFEPPSRRTLYLECEGDFGSSEVTNEATSSSFNYDKDSSCFSTSEARLSRFDEKQTVKDLTNIKNDVERYLLDARESVKNKDFDVLNWWKVNKSKYGILSNIARDVLAIQVSTVASESAFSTGGRILDPFRSSLSPKIVEVLVCAQNWLKASPNLDGFFMEDIEHCNQLEAEFLESMNSKSTEDTQGPKVVIHSFCNLVQEPTIISSMFEFDVIF</sequence>
<evidence type="ECO:0000256" key="2">
    <source>
        <dbReference type="ARBA" id="ARBA00022723"/>
    </source>
</evidence>
<dbReference type="Pfam" id="PF05699">
    <property type="entry name" value="Dimer_Tnp_hAT"/>
    <property type="match status" value="1"/>
</dbReference>
<comment type="subcellular location">
    <subcellularLocation>
        <location evidence="1">Nucleus</location>
    </subcellularLocation>
</comment>
<dbReference type="SUPFAM" id="SSF53098">
    <property type="entry name" value="Ribonuclease H-like"/>
    <property type="match status" value="1"/>
</dbReference>
<evidence type="ECO:0000256" key="7">
    <source>
        <dbReference type="ARBA" id="ARBA00023163"/>
    </source>
</evidence>
<keyword evidence="2" id="KW-0479">Metal-binding</keyword>
<keyword evidence="3 9" id="KW-0863">Zinc-finger</keyword>
<evidence type="ECO:0000256" key="9">
    <source>
        <dbReference type="PROSITE-ProRule" id="PRU00027"/>
    </source>
</evidence>
<evidence type="ECO:0000256" key="5">
    <source>
        <dbReference type="ARBA" id="ARBA00023015"/>
    </source>
</evidence>
<feature type="compositionally biased region" description="Polar residues" evidence="10">
    <location>
        <begin position="8"/>
        <end position="26"/>
    </location>
</feature>
<evidence type="ECO:0000256" key="3">
    <source>
        <dbReference type="ARBA" id="ARBA00022771"/>
    </source>
</evidence>
<comment type="caution">
    <text evidence="12">The sequence shown here is derived from an EMBL/GenBank/DDBJ whole genome shotgun (WGS) entry which is preliminary data.</text>
</comment>
<dbReference type="SMART" id="SM00614">
    <property type="entry name" value="ZnF_BED"/>
    <property type="match status" value="1"/>
</dbReference>
<gene>
    <name evidence="12" type="ORF">Adt_01067</name>
</gene>
<dbReference type="AlphaFoldDB" id="A0ABD1VRT4"/>
<name>A0ABD1VRT4_9LAMI</name>
<evidence type="ECO:0000256" key="6">
    <source>
        <dbReference type="ARBA" id="ARBA00023125"/>
    </source>
</evidence>
<keyword evidence="4" id="KW-0862">Zinc</keyword>
<evidence type="ECO:0000256" key="10">
    <source>
        <dbReference type="SAM" id="MobiDB-lite"/>
    </source>
</evidence>
<evidence type="ECO:0000256" key="4">
    <source>
        <dbReference type="ARBA" id="ARBA00022833"/>
    </source>
</evidence>
<feature type="domain" description="BED-type" evidence="11">
    <location>
        <begin position="33"/>
        <end position="91"/>
    </location>
</feature>
<dbReference type="GO" id="GO:0005634">
    <property type="term" value="C:nucleus"/>
    <property type="evidence" value="ECO:0007669"/>
    <property type="project" value="UniProtKB-SubCell"/>
</dbReference>
<evidence type="ECO:0000259" key="11">
    <source>
        <dbReference type="PROSITE" id="PS50808"/>
    </source>
</evidence>
<organism evidence="12 13">
    <name type="scientific">Abeliophyllum distichum</name>
    <dbReference type="NCBI Taxonomy" id="126358"/>
    <lineage>
        <taxon>Eukaryota</taxon>
        <taxon>Viridiplantae</taxon>
        <taxon>Streptophyta</taxon>
        <taxon>Embryophyta</taxon>
        <taxon>Tracheophyta</taxon>
        <taxon>Spermatophyta</taxon>
        <taxon>Magnoliopsida</taxon>
        <taxon>eudicotyledons</taxon>
        <taxon>Gunneridae</taxon>
        <taxon>Pentapetalae</taxon>
        <taxon>asterids</taxon>
        <taxon>lamiids</taxon>
        <taxon>Lamiales</taxon>
        <taxon>Oleaceae</taxon>
        <taxon>Forsythieae</taxon>
        <taxon>Abeliophyllum</taxon>
    </lineage>
</organism>
<keyword evidence="13" id="KW-1185">Reference proteome</keyword>
<dbReference type="SUPFAM" id="SSF57667">
    <property type="entry name" value="beta-beta-alpha zinc fingers"/>
    <property type="match status" value="1"/>
</dbReference>
<evidence type="ECO:0000313" key="13">
    <source>
        <dbReference type="Proteomes" id="UP001604336"/>
    </source>
</evidence>
<dbReference type="PANTHER" id="PTHR46481">
    <property type="entry name" value="ZINC FINGER BED DOMAIN-CONTAINING PROTEIN 4"/>
    <property type="match status" value="1"/>
</dbReference>
<dbReference type="InterPro" id="IPR003656">
    <property type="entry name" value="Znf_BED"/>
</dbReference>